<sequence>MNRGRFGLKSLGIEALVSFSFEGISTSNEEVPLLHKFSNEMAIVVDGMIITVSPPFSARLRFTELGKEFSGGRKKCLSLIMIWQRG</sequence>
<name>A0A8X6FLN1_TRICU</name>
<keyword evidence="2" id="KW-1185">Reference proteome</keyword>
<dbReference type="AlphaFoldDB" id="A0A8X6FLN1"/>
<dbReference type="EMBL" id="BMAO01002809">
    <property type="protein sequence ID" value="GFQ83453.1"/>
    <property type="molecule type" value="Genomic_DNA"/>
</dbReference>
<protein>
    <submittedName>
        <fullName evidence="1">Uncharacterized protein</fullName>
    </submittedName>
</protein>
<reference evidence="1" key="1">
    <citation type="submission" date="2020-07" db="EMBL/GenBank/DDBJ databases">
        <title>Multicomponent nature underlies the extraordinary mechanical properties of spider dragline silk.</title>
        <authorList>
            <person name="Kono N."/>
            <person name="Nakamura H."/>
            <person name="Mori M."/>
            <person name="Yoshida Y."/>
            <person name="Ohtoshi R."/>
            <person name="Malay A.D."/>
            <person name="Moran D.A.P."/>
            <person name="Tomita M."/>
            <person name="Numata K."/>
            <person name="Arakawa K."/>
        </authorList>
    </citation>
    <scope>NUCLEOTIDE SEQUENCE</scope>
</reference>
<gene>
    <name evidence="1" type="ORF">TNCT_635521</name>
</gene>
<comment type="caution">
    <text evidence="1">The sequence shown here is derived from an EMBL/GenBank/DDBJ whole genome shotgun (WGS) entry which is preliminary data.</text>
</comment>
<accession>A0A8X6FLN1</accession>
<organism evidence="1 2">
    <name type="scientific">Trichonephila clavata</name>
    <name type="common">Joro spider</name>
    <name type="synonym">Nephila clavata</name>
    <dbReference type="NCBI Taxonomy" id="2740835"/>
    <lineage>
        <taxon>Eukaryota</taxon>
        <taxon>Metazoa</taxon>
        <taxon>Ecdysozoa</taxon>
        <taxon>Arthropoda</taxon>
        <taxon>Chelicerata</taxon>
        <taxon>Arachnida</taxon>
        <taxon>Araneae</taxon>
        <taxon>Araneomorphae</taxon>
        <taxon>Entelegynae</taxon>
        <taxon>Araneoidea</taxon>
        <taxon>Nephilidae</taxon>
        <taxon>Trichonephila</taxon>
    </lineage>
</organism>
<evidence type="ECO:0000313" key="2">
    <source>
        <dbReference type="Proteomes" id="UP000887116"/>
    </source>
</evidence>
<evidence type="ECO:0000313" key="1">
    <source>
        <dbReference type="EMBL" id="GFQ83453.1"/>
    </source>
</evidence>
<dbReference type="Proteomes" id="UP000887116">
    <property type="component" value="Unassembled WGS sequence"/>
</dbReference>
<proteinExistence type="predicted"/>